<gene>
    <name evidence="4" type="ORF">GCM10022399_28420</name>
</gene>
<dbReference type="Pfam" id="PF00436">
    <property type="entry name" value="SSB"/>
    <property type="match status" value="1"/>
</dbReference>
<dbReference type="SUPFAM" id="SSF50249">
    <property type="entry name" value="Nucleic acid-binding proteins"/>
    <property type="match status" value="1"/>
</dbReference>
<feature type="region of interest" description="Disordered" evidence="3">
    <location>
        <begin position="1"/>
        <end position="23"/>
    </location>
</feature>
<organism evidence="4 5">
    <name type="scientific">Terrabacter ginsenosidimutans</name>
    <dbReference type="NCBI Taxonomy" id="490575"/>
    <lineage>
        <taxon>Bacteria</taxon>
        <taxon>Bacillati</taxon>
        <taxon>Actinomycetota</taxon>
        <taxon>Actinomycetes</taxon>
        <taxon>Micrococcales</taxon>
        <taxon>Intrasporangiaceae</taxon>
        <taxon>Terrabacter</taxon>
    </lineage>
</organism>
<dbReference type="PROSITE" id="PS50935">
    <property type="entry name" value="SSB"/>
    <property type="match status" value="1"/>
</dbReference>
<evidence type="ECO:0008006" key="6">
    <source>
        <dbReference type="Google" id="ProtNLM"/>
    </source>
</evidence>
<dbReference type="InterPro" id="IPR012340">
    <property type="entry name" value="NA-bd_OB-fold"/>
</dbReference>
<keyword evidence="5" id="KW-1185">Reference proteome</keyword>
<dbReference type="Gene3D" id="2.40.50.140">
    <property type="entry name" value="Nucleic acid-binding proteins"/>
    <property type="match status" value="1"/>
</dbReference>
<evidence type="ECO:0000313" key="4">
    <source>
        <dbReference type="EMBL" id="GAA3709902.1"/>
    </source>
</evidence>
<reference evidence="5" key="1">
    <citation type="journal article" date="2019" name="Int. J. Syst. Evol. Microbiol.">
        <title>The Global Catalogue of Microorganisms (GCM) 10K type strain sequencing project: providing services to taxonomists for standard genome sequencing and annotation.</title>
        <authorList>
            <consortium name="The Broad Institute Genomics Platform"/>
            <consortium name="The Broad Institute Genome Sequencing Center for Infectious Disease"/>
            <person name="Wu L."/>
            <person name="Ma J."/>
        </authorList>
    </citation>
    <scope>NUCLEOTIDE SEQUENCE [LARGE SCALE GENOMIC DNA]</scope>
    <source>
        <strain evidence="5">JCM 17125</strain>
    </source>
</reference>
<name>A0ABP7DV42_9MICO</name>
<evidence type="ECO:0000256" key="2">
    <source>
        <dbReference type="PROSITE-ProRule" id="PRU00252"/>
    </source>
</evidence>
<dbReference type="Proteomes" id="UP001501468">
    <property type="component" value="Unassembled WGS sequence"/>
</dbReference>
<dbReference type="InterPro" id="IPR000424">
    <property type="entry name" value="Primosome_PriB/ssb"/>
</dbReference>
<evidence type="ECO:0000313" key="5">
    <source>
        <dbReference type="Proteomes" id="UP001501468"/>
    </source>
</evidence>
<proteinExistence type="predicted"/>
<keyword evidence="1 2" id="KW-0238">DNA-binding</keyword>
<accession>A0ABP7DV42</accession>
<evidence type="ECO:0000256" key="1">
    <source>
        <dbReference type="ARBA" id="ARBA00023125"/>
    </source>
</evidence>
<evidence type="ECO:0000256" key="3">
    <source>
        <dbReference type="SAM" id="MobiDB-lite"/>
    </source>
</evidence>
<protein>
    <recommendedName>
        <fullName evidence="6">Single-stranded DNA-binding protein</fullName>
    </recommendedName>
</protein>
<feature type="compositionally biased region" description="Polar residues" evidence="3">
    <location>
        <begin position="1"/>
        <end position="11"/>
    </location>
</feature>
<comment type="caution">
    <text evidence="4">The sequence shown here is derived from an EMBL/GenBank/DDBJ whole genome shotgun (WGS) entry which is preliminary data.</text>
</comment>
<dbReference type="CDD" id="cd04496">
    <property type="entry name" value="SSB_OBF"/>
    <property type="match status" value="1"/>
</dbReference>
<dbReference type="RefSeq" id="WP_344947691.1">
    <property type="nucleotide sequence ID" value="NZ_BAABDC010000004.1"/>
</dbReference>
<sequence length="143" mass="15198">MVTSRTTTSTRPEGAGGNGRAGAVAGRNEVALRGRLAAEAEERELPSGDHIAVLRLVVPRQPPTGRRRAVVDGPRRATVDTIDVVCWTAATRRAAMRLRVDDLVEVEGALRRRFFGGPAGRQSRYEVEAAALRRVSGGGVGGT</sequence>
<dbReference type="EMBL" id="BAABDC010000004">
    <property type="protein sequence ID" value="GAA3709902.1"/>
    <property type="molecule type" value="Genomic_DNA"/>
</dbReference>